<feature type="transmembrane region" description="Helical" evidence="1">
    <location>
        <begin position="42"/>
        <end position="62"/>
    </location>
</feature>
<evidence type="ECO:0000313" key="3">
    <source>
        <dbReference type="Proteomes" id="UP001322664"/>
    </source>
</evidence>
<gene>
    <name evidence="2" type="ORF">R6U77_04620</name>
</gene>
<dbReference type="Proteomes" id="UP001322664">
    <property type="component" value="Chromosome"/>
</dbReference>
<keyword evidence="1" id="KW-0812">Transmembrane</keyword>
<name>A0ABZ0S174_9BACI</name>
<keyword evidence="3" id="KW-1185">Reference proteome</keyword>
<proteinExistence type="predicted"/>
<feature type="transmembrane region" description="Helical" evidence="1">
    <location>
        <begin position="74"/>
        <end position="98"/>
    </location>
</feature>
<keyword evidence="1" id="KW-1133">Transmembrane helix</keyword>
<evidence type="ECO:0000313" key="2">
    <source>
        <dbReference type="EMBL" id="WPK12979.1"/>
    </source>
</evidence>
<reference evidence="2 3" key="1">
    <citation type="submission" date="2023-09" db="EMBL/GenBank/DDBJ databases">
        <authorList>
            <person name="Page C.A."/>
            <person name="Perez-Diaz I.M."/>
        </authorList>
    </citation>
    <scope>NUCLEOTIDE SEQUENCE [LARGE SCALE GENOMIC DNA]</scope>
    <source>
        <strain evidence="2 3">Ll15</strain>
    </source>
</reference>
<sequence length="100" mass="11348">MFCRIHLQGVISIYKILGISMISLFVLFIVSKLNWTMIFEKLAVIWFKLAFAVMILFVAHLLLAMQGYVLPINIFSIATVTFLGIPGILCIAFTTFLLNF</sequence>
<feature type="transmembrane region" description="Helical" evidence="1">
    <location>
        <begin position="12"/>
        <end position="30"/>
    </location>
</feature>
<evidence type="ECO:0000256" key="1">
    <source>
        <dbReference type="SAM" id="Phobius"/>
    </source>
</evidence>
<dbReference type="Pfam" id="PF07441">
    <property type="entry name" value="BofA"/>
    <property type="match status" value="1"/>
</dbReference>
<organism evidence="2 3">
    <name type="scientific">Lysinibacillus louembei</name>
    <dbReference type="NCBI Taxonomy" id="1470088"/>
    <lineage>
        <taxon>Bacteria</taxon>
        <taxon>Bacillati</taxon>
        <taxon>Bacillota</taxon>
        <taxon>Bacilli</taxon>
        <taxon>Bacillales</taxon>
        <taxon>Bacillaceae</taxon>
        <taxon>Lysinibacillus</taxon>
    </lineage>
</organism>
<accession>A0ABZ0S174</accession>
<protein>
    <submittedName>
        <fullName evidence="2">Pro-sigmaK processing inhibitor BofA family protein</fullName>
    </submittedName>
</protein>
<keyword evidence="1" id="KW-0472">Membrane</keyword>
<dbReference type="EMBL" id="CP137624">
    <property type="protein sequence ID" value="WPK12979.1"/>
    <property type="molecule type" value="Genomic_DNA"/>
</dbReference>
<dbReference type="InterPro" id="IPR010001">
    <property type="entry name" value="BofA"/>
</dbReference>
<dbReference type="RefSeq" id="WP_319837612.1">
    <property type="nucleotide sequence ID" value="NZ_CP137624.1"/>
</dbReference>